<gene>
    <name evidence="2" type="ORF">AAFF_G00250930</name>
</gene>
<dbReference type="EMBL" id="JAINUG010000338">
    <property type="protein sequence ID" value="KAJ8377861.1"/>
    <property type="molecule type" value="Genomic_DNA"/>
</dbReference>
<feature type="region of interest" description="Disordered" evidence="1">
    <location>
        <begin position="68"/>
        <end position="100"/>
    </location>
</feature>
<name>A0AAD7RD34_9TELE</name>
<accession>A0AAD7RD34</accession>
<evidence type="ECO:0000256" key="1">
    <source>
        <dbReference type="SAM" id="MobiDB-lite"/>
    </source>
</evidence>
<sequence>MVSLEGRGNKVCVRQPEWRSRPTRHAPTRSPLLLADEGDSLGPPKPAGFRSGLPSPAAVLSALQPAKDEKVMVSHTAHHDDRDLHISQRAGTPEHSSPGG</sequence>
<dbReference type="AlphaFoldDB" id="A0AAD7RD34"/>
<organism evidence="2 3">
    <name type="scientific">Aldrovandia affinis</name>
    <dbReference type="NCBI Taxonomy" id="143900"/>
    <lineage>
        <taxon>Eukaryota</taxon>
        <taxon>Metazoa</taxon>
        <taxon>Chordata</taxon>
        <taxon>Craniata</taxon>
        <taxon>Vertebrata</taxon>
        <taxon>Euteleostomi</taxon>
        <taxon>Actinopterygii</taxon>
        <taxon>Neopterygii</taxon>
        <taxon>Teleostei</taxon>
        <taxon>Notacanthiformes</taxon>
        <taxon>Halosauridae</taxon>
        <taxon>Aldrovandia</taxon>
    </lineage>
</organism>
<dbReference type="Proteomes" id="UP001221898">
    <property type="component" value="Unassembled WGS sequence"/>
</dbReference>
<feature type="compositionally biased region" description="Basic and acidic residues" evidence="1">
    <location>
        <begin position="68"/>
        <end position="86"/>
    </location>
</feature>
<proteinExistence type="predicted"/>
<keyword evidence="3" id="KW-1185">Reference proteome</keyword>
<feature type="region of interest" description="Disordered" evidence="1">
    <location>
        <begin position="1"/>
        <end position="55"/>
    </location>
</feature>
<protein>
    <submittedName>
        <fullName evidence="2">Uncharacterized protein</fullName>
    </submittedName>
</protein>
<evidence type="ECO:0000313" key="2">
    <source>
        <dbReference type="EMBL" id="KAJ8377861.1"/>
    </source>
</evidence>
<comment type="caution">
    <text evidence="2">The sequence shown here is derived from an EMBL/GenBank/DDBJ whole genome shotgun (WGS) entry which is preliminary data.</text>
</comment>
<reference evidence="2" key="1">
    <citation type="journal article" date="2023" name="Science">
        <title>Genome structures resolve the early diversification of teleost fishes.</title>
        <authorList>
            <person name="Parey E."/>
            <person name="Louis A."/>
            <person name="Montfort J."/>
            <person name="Bouchez O."/>
            <person name="Roques C."/>
            <person name="Iampietro C."/>
            <person name="Lluch J."/>
            <person name="Castinel A."/>
            <person name="Donnadieu C."/>
            <person name="Desvignes T."/>
            <person name="Floi Bucao C."/>
            <person name="Jouanno E."/>
            <person name="Wen M."/>
            <person name="Mejri S."/>
            <person name="Dirks R."/>
            <person name="Jansen H."/>
            <person name="Henkel C."/>
            <person name="Chen W.J."/>
            <person name="Zahm M."/>
            <person name="Cabau C."/>
            <person name="Klopp C."/>
            <person name="Thompson A.W."/>
            <person name="Robinson-Rechavi M."/>
            <person name="Braasch I."/>
            <person name="Lecointre G."/>
            <person name="Bobe J."/>
            <person name="Postlethwait J.H."/>
            <person name="Berthelot C."/>
            <person name="Roest Crollius H."/>
            <person name="Guiguen Y."/>
        </authorList>
    </citation>
    <scope>NUCLEOTIDE SEQUENCE</scope>
    <source>
        <strain evidence="2">NC1722</strain>
    </source>
</reference>
<evidence type="ECO:0000313" key="3">
    <source>
        <dbReference type="Proteomes" id="UP001221898"/>
    </source>
</evidence>